<feature type="region of interest" description="Disordered" evidence="5">
    <location>
        <begin position="367"/>
        <end position="386"/>
    </location>
</feature>
<dbReference type="GeneID" id="102037959"/>
<dbReference type="SMART" id="SM00248">
    <property type="entry name" value="ANK"/>
    <property type="match status" value="3"/>
</dbReference>
<gene>
    <name evidence="7" type="primary">ANKRD34B</name>
</gene>
<dbReference type="PROSITE" id="PS50088">
    <property type="entry name" value="ANK_REPEAT"/>
    <property type="match status" value="2"/>
</dbReference>
<dbReference type="RefSeq" id="XP_005427055.2">
    <property type="nucleotide sequence ID" value="XM_005426998.2"/>
</dbReference>
<keyword evidence="3 4" id="KW-0040">ANK repeat</keyword>
<accession>A0A6I9HPE6</accession>
<dbReference type="PANTHER" id="PTHR24156">
    <property type="entry name" value="ANK_REP_REGION DOMAIN-CONTAINING PROTEIN"/>
    <property type="match status" value="1"/>
</dbReference>
<dbReference type="OrthoDB" id="539213at2759"/>
<dbReference type="KEGG" id="gfr:102037959"/>
<comment type="similarity">
    <text evidence="1">Belongs to the ANKRD34 family.</text>
</comment>
<dbReference type="Pfam" id="PF12796">
    <property type="entry name" value="Ank_2"/>
    <property type="match status" value="1"/>
</dbReference>
<dbReference type="InParanoid" id="A0A6I9HPE6"/>
<feature type="repeat" description="ANK" evidence="4">
    <location>
        <begin position="165"/>
        <end position="198"/>
    </location>
</feature>
<evidence type="ECO:0000313" key="6">
    <source>
        <dbReference type="Proteomes" id="UP000504602"/>
    </source>
</evidence>
<feature type="repeat" description="ANK" evidence="4">
    <location>
        <begin position="124"/>
        <end position="164"/>
    </location>
</feature>
<feature type="region of interest" description="Disordered" evidence="5">
    <location>
        <begin position="458"/>
        <end position="504"/>
    </location>
</feature>
<keyword evidence="2" id="KW-0677">Repeat</keyword>
<proteinExistence type="inferred from homology"/>
<evidence type="ECO:0000256" key="4">
    <source>
        <dbReference type="PROSITE-ProRule" id="PRU00023"/>
    </source>
</evidence>
<name>A0A6I9HPE6_GEOFO</name>
<dbReference type="AlphaFoldDB" id="A0A6I9HPE6"/>
<organism evidence="6 7">
    <name type="scientific">Geospiza fortis</name>
    <name type="common">Medium ground-finch</name>
    <dbReference type="NCBI Taxonomy" id="48883"/>
    <lineage>
        <taxon>Eukaryota</taxon>
        <taxon>Metazoa</taxon>
        <taxon>Chordata</taxon>
        <taxon>Craniata</taxon>
        <taxon>Vertebrata</taxon>
        <taxon>Euteleostomi</taxon>
        <taxon>Archelosauria</taxon>
        <taxon>Archosauria</taxon>
        <taxon>Dinosauria</taxon>
        <taxon>Saurischia</taxon>
        <taxon>Theropoda</taxon>
        <taxon>Coelurosauria</taxon>
        <taxon>Aves</taxon>
        <taxon>Neognathae</taxon>
        <taxon>Neoaves</taxon>
        <taxon>Telluraves</taxon>
        <taxon>Australaves</taxon>
        <taxon>Passeriformes</taxon>
        <taxon>Thraupidae</taxon>
        <taxon>Geospiza</taxon>
    </lineage>
</organism>
<keyword evidence="6" id="KW-1185">Reference proteome</keyword>
<dbReference type="InterPro" id="IPR002110">
    <property type="entry name" value="Ankyrin_rpt"/>
</dbReference>
<evidence type="ECO:0000313" key="7">
    <source>
        <dbReference type="RefSeq" id="XP_005427055.2"/>
    </source>
</evidence>
<dbReference type="PANTHER" id="PTHR24156:SF1">
    <property type="entry name" value="ANKYRIN REPEAT DOMAIN-CONTAINING PROTEIN 34B"/>
    <property type="match status" value="1"/>
</dbReference>
<protein>
    <submittedName>
        <fullName evidence="7">Ankyrin repeat domain-containing protein 34B</fullName>
    </submittedName>
</protein>
<dbReference type="CTD" id="340120"/>
<sequence>MRINDNFTGMILGSLNTTVRACLTVRVLRLGGQEIWLSQSSLTFSPDLLHHFRADTVYSGRRLCKGQSKSKKVTGRCRGQSRAMEAADVPPEGYSLIKAVYQRRLRLTRLLIDGGAYVNESNSRGETPLMVACMTQHADLQSASKARMVKYLLDNKADPNIQDKSGKTALMHACLEKAGPEVVSLLLMSGADPSLPDHSNCSALVYAINAADRDTLELLLKACKARGQEVIIITTDKSASGRQKTKQYLNVPPPDLEECTSPADCTSPSQIEPDEGPEDPFSFKELYGGQQGDSSSERVPLMTKSSSTPARFKLTQVLQCDPWLKCCPAVFQQRKLASPQELQCISPMEELSCKVGGLDLCKSVTSSHESRDRKDTAQVLRTSDQTMSRKALRDAINYQPPFVEEKHNPSEIPMGMDASLGQISLLSNLGSIIKKGSGEANYNISGSQLTNSLIPAADTKGSKSPQGNREILPTYQTLLPSPRRGLEMSPVSPRGRNQAPLGEEGSGALVLDQTRPGFLPPLNVSPRPPVPELTVINTVSGMISYGQTHLAPPGSAFPKGTKETNLMRRRPYEQITV</sequence>
<evidence type="ECO:0000256" key="5">
    <source>
        <dbReference type="SAM" id="MobiDB-lite"/>
    </source>
</evidence>
<dbReference type="Proteomes" id="UP000504602">
    <property type="component" value="Unplaced"/>
</dbReference>
<evidence type="ECO:0000256" key="1">
    <source>
        <dbReference type="ARBA" id="ARBA00010029"/>
    </source>
</evidence>
<dbReference type="PROSITE" id="PS50297">
    <property type="entry name" value="ANK_REP_REGION"/>
    <property type="match status" value="1"/>
</dbReference>
<feature type="region of interest" description="Disordered" evidence="5">
    <location>
        <begin position="242"/>
        <end position="301"/>
    </location>
</feature>
<dbReference type="Gene3D" id="1.25.40.20">
    <property type="entry name" value="Ankyrin repeat-containing domain"/>
    <property type="match status" value="2"/>
</dbReference>
<dbReference type="InterPro" id="IPR036770">
    <property type="entry name" value="Ankyrin_rpt-contain_sf"/>
</dbReference>
<evidence type="ECO:0000256" key="2">
    <source>
        <dbReference type="ARBA" id="ARBA00022737"/>
    </source>
</evidence>
<reference evidence="7" key="1">
    <citation type="submission" date="2025-08" db="UniProtKB">
        <authorList>
            <consortium name="RefSeq"/>
        </authorList>
    </citation>
    <scope>IDENTIFICATION</scope>
</reference>
<dbReference type="InterPro" id="IPR042637">
    <property type="entry name" value="AN34A/B/C"/>
</dbReference>
<evidence type="ECO:0000256" key="3">
    <source>
        <dbReference type="ARBA" id="ARBA00023043"/>
    </source>
</evidence>
<dbReference type="SUPFAM" id="SSF48403">
    <property type="entry name" value="Ankyrin repeat"/>
    <property type="match status" value="1"/>
</dbReference>